<dbReference type="CDD" id="cd02440">
    <property type="entry name" value="AdoMet_MTases"/>
    <property type="match status" value="1"/>
</dbReference>
<comment type="similarity">
    <text evidence="2">Belongs to the methyltransferase superfamily. L-isoaspartyl/D-aspartyl protein methyltransferase family.</text>
</comment>
<dbReference type="InParanoid" id="A0A2P6MT44"/>
<evidence type="ECO:0000313" key="9">
    <source>
        <dbReference type="EMBL" id="PRP74873.1"/>
    </source>
</evidence>
<dbReference type="Proteomes" id="UP000241769">
    <property type="component" value="Unassembled WGS sequence"/>
</dbReference>
<evidence type="ECO:0000256" key="5">
    <source>
        <dbReference type="ARBA" id="ARBA00022603"/>
    </source>
</evidence>
<dbReference type="GO" id="GO:0004719">
    <property type="term" value="F:protein-L-isoaspartate (D-aspartate) O-methyltransferase activity"/>
    <property type="evidence" value="ECO:0007669"/>
    <property type="project" value="UniProtKB-EC"/>
</dbReference>
<evidence type="ECO:0000256" key="8">
    <source>
        <dbReference type="SAM" id="MobiDB-lite"/>
    </source>
</evidence>
<keyword evidence="5 9" id="KW-0489">Methyltransferase</keyword>
<accession>A0A2P6MT44</accession>
<evidence type="ECO:0000256" key="2">
    <source>
        <dbReference type="ARBA" id="ARBA00005369"/>
    </source>
</evidence>
<evidence type="ECO:0000256" key="6">
    <source>
        <dbReference type="ARBA" id="ARBA00022679"/>
    </source>
</evidence>
<dbReference type="PANTHER" id="PTHR11579">
    <property type="entry name" value="PROTEIN-L-ISOASPARTATE O-METHYLTRANSFERASE"/>
    <property type="match status" value="1"/>
</dbReference>
<dbReference type="GO" id="GO:0005737">
    <property type="term" value="C:cytoplasm"/>
    <property type="evidence" value="ECO:0007669"/>
    <property type="project" value="UniProtKB-SubCell"/>
</dbReference>
<evidence type="ECO:0000256" key="7">
    <source>
        <dbReference type="ARBA" id="ARBA00022691"/>
    </source>
</evidence>
<dbReference type="EC" id="2.1.1.77" evidence="3"/>
<dbReference type="Pfam" id="PF01135">
    <property type="entry name" value="PCMT"/>
    <property type="match status" value="1"/>
</dbReference>
<dbReference type="AlphaFoldDB" id="A0A2P6MT44"/>
<sequence length="325" mass="36373">MRATDRDPSEAYNDNPHPIGHRATISAPHMHAYCLDLLESRLTPGSTALDVGCGSGYLSACMSRMMGSEGKVIGIDYIPQLVRMSEENVRKDDPSLLDQQQIIFKSIHVGAAASMVPEELLKQLKPGGLMVIPVGDQEQILMKYTKDNNGSIEKSTLMGVRYVPLIKIEAWRAKASYIHPGRMLKESEYDASVEHTTYCINVARYELPLSLCSRENLDRRCHPTPKTRPRPSSEAQDAVCLRETGYWSSSSNSFSQFLGRAYYEPVCEPDRPILMSMSHSEAADEAIASILKLMNILSQVPTEPRDTLSTNKYNHIASYVHPPRW</sequence>
<dbReference type="InterPro" id="IPR000682">
    <property type="entry name" value="PCMT"/>
</dbReference>
<dbReference type="EMBL" id="MDYQ01000437">
    <property type="protein sequence ID" value="PRP74873.1"/>
    <property type="molecule type" value="Genomic_DNA"/>
</dbReference>
<proteinExistence type="inferred from homology"/>
<keyword evidence="7" id="KW-0949">S-adenosyl-L-methionine</keyword>
<comment type="caution">
    <text evidence="9">The sequence shown here is derived from an EMBL/GenBank/DDBJ whole genome shotgun (WGS) entry which is preliminary data.</text>
</comment>
<protein>
    <recommendedName>
        <fullName evidence="3">protein-L-isoaspartate(D-aspartate) O-methyltransferase</fullName>
        <ecNumber evidence="3">2.1.1.77</ecNumber>
    </recommendedName>
</protein>
<comment type="subcellular location">
    <subcellularLocation>
        <location evidence="1">Cytoplasm</location>
    </subcellularLocation>
</comment>
<keyword evidence="6 9" id="KW-0808">Transferase</keyword>
<dbReference type="STRING" id="1890364.A0A2P6MT44"/>
<evidence type="ECO:0000313" key="10">
    <source>
        <dbReference type="Proteomes" id="UP000241769"/>
    </source>
</evidence>
<dbReference type="SUPFAM" id="SSF53335">
    <property type="entry name" value="S-adenosyl-L-methionine-dependent methyltransferases"/>
    <property type="match status" value="1"/>
</dbReference>
<keyword evidence="4" id="KW-0963">Cytoplasm</keyword>
<name>A0A2P6MT44_9EUKA</name>
<gene>
    <name evidence="9" type="ORF">PROFUN_16140</name>
</gene>
<keyword evidence="10" id="KW-1185">Reference proteome</keyword>
<reference evidence="9 10" key="1">
    <citation type="journal article" date="2018" name="Genome Biol. Evol.">
        <title>Multiple Roots of Fruiting Body Formation in Amoebozoa.</title>
        <authorList>
            <person name="Hillmann F."/>
            <person name="Forbes G."/>
            <person name="Novohradska S."/>
            <person name="Ferling I."/>
            <person name="Riege K."/>
            <person name="Groth M."/>
            <person name="Westermann M."/>
            <person name="Marz M."/>
            <person name="Spaller T."/>
            <person name="Winckler T."/>
            <person name="Schaap P."/>
            <person name="Glockner G."/>
        </authorList>
    </citation>
    <scope>NUCLEOTIDE SEQUENCE [LARGE SCALE GENOMIC DNA]</scope>
    <source>
        <strain evidence="9 10">Jena</strain>
    </source>
</reference>
<evidence type="ECO:0000256" key="1">
    <source>
        <dbReference type="ARBA" id="ARBA00004496"/>
    </source>
</evidence>
<organism evidence="9 10">
    <name type="scientific">Planoprotostelium fungivorum</name>
    <dbReference type="NCBI Taxonomy" id="1890364"/>
    <lineage>
        <taxon>Eukaryota</taxon>
        <taxon>Amoebozoa</taxon>
        <taxon>Evosea</taxon>
        <taxon>Variosea</taxon>
        <taxon>Cavosteliida</taxon>
        <taxon>Cavosteliaceae</taxon>
        <taxon>Planoprotostelium</taxon>
    </lineage>
</organism>
<dbReference type="OrthoDB" id="73890at2759"/>
<feature type="region of interest" description="Disordered" evidence="8">
    <location>
        <begin position="1"/>
        <end position="20"/>
    </location>
</feature>
<dbReference type="GO" id="GO:0032259">
    <property type="term" value="P:methylation"/>
    <property type="evidence" value="ECO:0007669"/>
    <property type="project" value="UniProtKB-KW"/>
</dbReference>
<dbReference type="InterPro" id="IPR029063">
    <property type="entry name" value="SAM-dependent_MTases_sf"/>
</dbReference>
<dbReference type="Gene3D" id="3.40.50.150">
    <property type="entry name" value="Vaccinia Virus protein VP39"/>
    <property type="match status" value="1"/>
</dbReference>
<evidence type="ECO:0000256" key="3">
    <source>
        <dbReference type="ARBA" id="ARBA00011890"/>
    </source>
</evidence>
<dbReference type="FunCoup" id="A0A2P6MT44">
    <property type="interactions" value="304"/>
</dbReference>
<evidence type="ECO:0000256" key="4">
    <source>
        <dbReference type="ARBA" id="ARBA00022490"/>
    </source>
</evidence>
<dbReference type="PANTHER" id="PTHR11579:SF0">
    <property type="entry name" value="PROTEIN-L-ISOASPARTATE(D-ASPARTATE) O-METHYLTRANSFERASE"/>
    <property type="match status" value="1"/>
</dbReference>